<feature type="transmembrane region" description="Helical" evidence="10">
    <location>
        <begin position="137"/>
        <end position="154"/>
    </location>
</feature>
<evidence type="ECO:0000256" key="7">
    <source>
        <dbReference type="ARBA" id="ARBA00022989"/>
    </source>
</evidence>
<dbReference type="InterPro" id="IPR055344">
    <property type="entry name" value="SecD_SecF_C_bact"/>
</dbReference>
<dbReference type="Pfam" id="PF02355">
    <property type="entry name" value="SecD_SecF_C"/>
    <property type="match status" value="1"/>
</dbReference>
<evidence type="ECO:0000256" key="5">
    <source>
        <dbReference type="ARBA" id="ARBA00022692"/>
    </source>
</evidence>
<keyword evidence="7 10" id="KW-1133">Transmembrane helix</keyword>
<accession>A0ABT0N9P9</accession>
<feature type="transmembrane region" description="Helical" evidence="10">
    <location>
        <begin position="161"/>
        <end position="182"/>
    </location>
</feature>
<evidence type="ECO:0000259" key="11">
    <source>
        <dbReference type="Pfam" id="PF02355"/>
    </source>
</evidence>
<dbReference type="Gene3D" id="1.20.1640.10">
    <property type="entry name" value="Multidrug efflux transporter AcrB transmembrane domain"/>
    <property type="match status" value="1"/>
</dbReference>
<evidence type="ECO:0000256" key="3">
    <source>
        <dbReference type="ARBA" id="ARBA00022448"/>
    </source>
</evidence>
<feature type="transmembrane region" description="Helical" evidence="10">
    <location>
        <begin position="239"/>
        <end position="256"/>
    </location>
</feature>
<feature type="transmembrane region" description="Helical" evidence="10">
    <location>
        <begin position="262"/>
        <end position="283"/>
    </location>
</feature>
<comment type="subcellular location">
    <subcellularLocation>
        <location evidence="1">Cell membrane</location>
        <topology evidence="1">Multi-pass membrane protein</topology>
    </subcellularLocation>
</comment>
<dbReference type="InterPro" id="IPR022645">
    <property type="entry name" value="SecD/SecF_bac"/>
</dbReference>
<name>A0ABT0N9P9_9GAMM</name>
<gene>
    <name evidence="12" type="primary">secF</name>
    <name evidence="12" type="ORF">L2725_13840</name>
</gene>
<dbReference type="NCBIfam" id="TIGR00966">
    <property type="entry name" value="transloc_SecF"/>
    <property type="match status" value="1"/>
</dbReference>
<reference evidence="12 13" key="1">
    <citation type="submission" date="2022-01" db="EMBL/GenBank/DDBJ databases">
        <title>Whole genome-based taxonomy of the Shewanellaceae.</title>
        <authorList>
            <person name="Martin-Rodriguez A.J."/>
        </authorList>
    </citation>
    <scope>NUCLEOTIDE SEQUENCE [LARGE SCALE GENOMIC DNA]</scope>
    <source>
        <strain evidence="12 13">DSM 21332</strain>
    </source>
</reference>
<evidence type="ECO:0000256" key="1">
    <source>
        <dbReference type="ARBA" id="ARBA00004651"/>
    </source>
</evidence>
<evidence type="ECO:0000256" key="8">
    <source>
        <dbReference type="ARBA" id="ARBA00023010"/>
    </source>
</evidence>
<dbReference type="Proteomes" id="UP001202831">
    <property type="component" value="Unassembled WGS sequence"/>
</dbReference>
<organism evidence="12 13">
    <name type="scientific">Shewanella corallii</name>
    <dbReference type="NCBI Taxonomy" id="560080"/>
    <lineage>
        <taxon>Bacteria</taxon>
        <taxon>Pseudomonadati</taxon>
        <taxon>Pseudomonadota</taxon>
        <taxon>Gammaproteobacteria</taxon>
        <taxon>Alteromonadales</taxon>
        <taxon>Shewanellaceae</taxon>
        <taxon>Shewanella</taxon>
    </lineage>
</organism>
<dbReference type="PANTHER" id="PTHR30081:SF8">
    <property type="entry name" value="PROTEIN TRANSLOCASE SUBUNIT SECF"/>
    <property type="match status" value="1"/>
</dbReference>
<dbReference type="InterPro" id="IPR005665">
    <property type="entry name" value="SecF_bac"/>
</dbReference>
<keyword evidence="5 10" id="KW-0812">Transmembrane</keyword>
<evidence type="ECO:0000313" key="12">
    <source>
        <dbReference type="EMBL" id="MCL2914845.1"/>
    </source>
</evidence>
<keyword evidence="8" id="KW-0811">Translocation</keyword>
<evidence type="ECO:0000313" key="13">
    <source>
        <dbReference type="Proteomes" id="UP001202831"/>
    </source>
</evidence>
<dbReference type="EMBL" id="JAKIKT010000005">
    <property type="protein sequence ID" value="MCL2914845.1"/>
    <property type="molecule type" value="Genomic_DNA"/>
</dbReference>
<dbReference type="PRINTS" id="PR01755">
    <property type="entry name" value="SECFTRNLCASE"/>
</dbReference>
<feature type="domain" description="Protein export membrane protein SecD/SecF C-terminal" evidence="11">
    <location>
        <begin position="118"/>
        <end position="285"/>
    </location>
</feature>
<keyword evidence="3" id="KW-0813">Transport</keyword>
<keyword evidence="4" id="KW-1003">Cell membrane</keyword>
<dbReference type="PANTHER" id="PTHR30081">
    <property type="entry name" value="PROTEIN-EXPORT MEMBRANE PROTEIN SEC"/>
    <property type="match status" value="1"/>
</dbReference>
<evidence type="ECO:0000256" key="9">
    <source>
        <dbReference type="ARBA" id="ARBA00023136"/>
    </source>
</evidence>
<proteinExistence type="predicted"/>
<sequence>MTDFTLTRVRYLGMAASIVMMLLSLGFIAAYGLQLSIDFTGGLLLDISIPTLAGASELNALLAPVLPSMSQLTETSSTGQWQLLLPAGQEMINPQLLISQINDQLISHGGIHLSDGATLLQSTAIGPQVGAALYEQGGLALLAASLSIMCYLAVRFEWRLSVAAMASLVHDAVITLGLLALLQVRIDLNVLAGLLAVIGYSLNDSIVIADRLRDVLKAKPNLGIHECTDMAVKATFSRTLITAGTTLFTIGCLLLLGGEALYGFAFTMFVGVLVGTWSSITIASTTQELLGLTPADYQPNQQLMDERP</sequence>
<dbReference type="RefSeq" id="WP_249249486.1">
    <property type="nucleotide sequence ID" value="NZ_JAKIKT010000005.1"/>
</dbReference>
<dbReference type="InterPro" id="IPR022813">
    <property type="entry name" value="SecD/SecF_arch_bac"/>
</dbReference>
<feature type="transmembrane region" description="Helical" evidence="10">
    <location>
        <begin position="12"/>
        <end position="33"/>
    </location>
</feature>
<evidence type="ECO:0000256" key="6">
    <source>
        <dbReference type="ARBA" id="ARBA00022927"/>
    </source>
</evidence>
<dbReference type="InterPro" id="IPR048634">
    <property type="entry name" value="SecD_SecF_C"/>
</dbReference>
<dbReference type="SUPFAM" id="SSF82866">
    <property type="entry name" value="Multidrug efflux transporter AcrB transmembrane domain"/>
    <property type="match status" value="1"/>
</dbReference>
<evidence type="ECO:0000256" key="10">
    <source>
        <dbReference type="SAM" id="Phobius"/>
    </source>
</evidence>
<comment type="caution">
    <text evidence="12">The sequence shown here is derived from an EMBL/GenBank/DDBJ whole genome shotgun (WGS) entry which is preliminary data.</text>
</comment>
<keyword evidence="13" id="KW-1185">Reference proteome</keyword>
<evidence type="ECO:0000256" key="2">
    <source>
        <dbReference type="ARBA" id="ARBA00015792"/>
    </source>
</evidence>
<dbReference type="NCBIfam" id="TIGR00916">
    <property type="entry name" value="2A0604s01"/>
    <property type="match status" value="1"/>
</dbReference>
<keyword evidence="6" id="KW-0653">Protein transport</keyword>
<keyword evidence="9 10" id="KW-0472">Membrane</keyword>
<protein>
    <recommendedName>
        <fullName evidence="2">Protein translocase subunit SecF</fullName>
    </recommendedName>
</protein>
<evidence type="ECO:0000256" key="4">
    <source>
        <dbReference type="ARBA" id="ARBA00022475"/>
    </source>
</evidence>